<organism evidence="1 2">
    <name type="scientific">Araneus ventricosus</name>
    <name type="common">Orbweaver spider</name>
    <name type="synonym">Epeira ventricosa</name>
    <dbReference type="NCBI Taxonomy" id="182803"/>
    <lineage>
        <taxon>Eukaryota</taxon>
        <taxon>Metazoa</taxon>
        <taxon>Ecdysozoa</taxon>
        <taxon>Arthropoda</taxon>
        <taxon>Chelicerata</taxon>
        <taxon>Arachnida</taxon>
        <taxon>Araneae</taxon>
        <taxon>Araneomorphae</taxon>
        <taxon>Entelegynae</taxon>
        <taxon>Araneoidea</taxon>
        <taxon>Araneidae</taxon>
        <taxon>Araneus</taxon>
    </lineage>
</organism>
<proteinExistence type="predicted"/>
<dbReference type="EMBL" id="BGPR01045687">
    <property type="protein sequence ID" value="GBO22606.1"/>
    <property type="molecule type" value="Genomic_DNA"/>
</dbReference>
<evidence type="ECO:0000313" key="2">
    <source>
        <dbReference type="Proteomes" id="UP000499080"/>
    </source>
</evidence>
<keyword evidence="2" id="KW-1185">Reference proteome</keyword>
<dbReference type="AlphaFoldDB" id="A0A4Y2VER1"/>
<dbReference type="OrthoDB" id="422540at2759"/>
<accession>A0A4Y2VER1</accession>
<name>A0A4Y2VER1_ARAVE</name>
<gene>
    <name evidence="1" type="ORF">AVEN_133202_1</name>
</gene>
<dbReference type="Proteomes" id="UP000499080">
    <property type="component" value="Unassembled WGS sequence"/>
</dbReference>
<comment type="caution">
    <text evidence="1">The sequence shown here is derived from an EMBL/GenBank/DDBJ whole genome shotgun (WGS) entry which is preliminary data.</text>
</comment>
<protein>
    <submittedName>
        <fullName evidence="1">Uncharacterized protein</fullName>
    </submittedName>
</protein>
<feature type="non-terminal residue" evidence="1">
    <location>
        <position position="1"/>
    </location>
</feature>
<evidence type="ECO:0000313" key="1">
    <source>
        <dbReference type="EMBL" id="GBO22606.1"/>
    </source>
</evidence>
<reference evidence="1 2" key="1">
    <citation type="journal article" date="2019" name="Sci. Rep.">
        <title>Orb-weaving spider Araneus ventricosus genome elucidates the spidroin gene catalogue.</title>
        <authorList>
            <person name="Kono N."/>
            <person name="Nakamura H."/>
            <person name="Ohtoshi R."/>
            <person name="Moran D.A.P."/>
            <person name="Shinohara A."/>
            <person name="Yoshida Y."/>
            <person name="Fujiwara M."/>
            <person name="Mori M."/>
            <person name="Tomita M."/>
            <person name="Arakawa K."/>
        </authorList>
    </citation>
    <scope>NUCLEOTIDE SEQUENCE [LARGE SCALE GENOMIC DNA]</scope>
</reference>
<dbReference type="PANTHER" id="PTHR38681">
    <property type="entry name" value="RETROVIRUS-RELATED POL POLYPROTEIN FROM TRANSPOSON 412-LIKE PROTEIN-RELATED"/>
    <property type="match status" value="1"/>
</dbReference>
<sequence length="194" mass="21450">DEKQCSPAELVYGQNIRLPGQFFVQEEDLEVDSDFVCKLNEHIHALLPTTTSSHGKRPTFVFKDFNTCSHVFLRADGVKPSLHPPYTGPYTVLKRGGKTFTLLVNGKENTVSIDRLKPAHLVSDLVALYKVLRSTPTGNAAPRTVPAGSVTLQQPPHLVLQLQVKPRTGNPQQALMQRLQLPHIVLVPDAVSIF</sequence>
<dbReference type="PANTHER" id="PTHR38681:SF1">
    <property type="entry name" value="RETROVIRUS-RELATED POL POLYPROTEIN FROM TRANSPOSON 412-LIKE PROTEIN"/>
    <property type="match status" value="1"/>
</dbReference>